<evidence type="ECO:0000256" key="1">
    <source>
        <dbReference type="ARBA" id="ARBA00023121"/>
    </source>
</evidence>
<dbReference type="FunFam" id="1.20.80.10:FF:000010">
    <property type="entry name" value="Acyl-CoA-binding domain-containing protein 5"/>
    <property type="match status" value="1"/>
</dbReference>
<evidence type="ECO:0000313" key="4">
    <source>
        <dbReference type="EnsemblMetazoa" id="Aqu2.1.26328_001"/>
    </source>
</evidence>
<dbReference type="Pfam" id="PF00887">
    <property type="entry name" value="ACBP"/>
    <property type="match status" value="1"/>
</dbReference>
<name>A0A1X7UFU2_AMPQE</name>
<dbReference type="AlphaFoldDB" id="A0A1X7UFU2"/>
<keyword evidence="1" id="KW-0446">Lipid-binding</keyword>
<evidence type="ECO:0000259" key="3">
    <source>
        <dbReference type="PROSITE" id="PS51228"/>
    </source>
</evidence>
<dbReference type="Gene3D" id="1.20.80.10">
    <property type="match status" value="1"/>
</dbReference>
<dbReference type="InterPro" id="IPR000582">
    <property type="entry name" value="Acyl-CoA-binding_protein"/>
</dbReference>
<dbReference type="PANTHER" id="PTHR23310">
    <property type="entry name" value="ACYL-COA-BINDING PROTEIN, ACBP"/>
    <property type="match status" value="1"/>
</dbReference>
<dbReference type="GO" id="GO:0006631">
    <property type="term" value="P:fatty acid metabolic process"/>
    <property type="evidence" value="ECO:0007669"/>
    <property type="project" value="TreeGrafter"/>
</dbReference>
<reference evidence="4" key="1">
    <citation type="submission" date="2017-05" db="UniProtKB">
        <authorList>
            <consortium name="EnsemblMetazoa"/>
        </authorList>
    </citation>
    <scope>IDENTIFICATION</scope>
</reference>
<proteinExistence type="predicted"/>
<dbReference type="InterPro" id="IPR035984">
    <property type="entry name" value="Acyl-CoA-binding_sf"/>
</dbReference>
<dbReference type="PRINTS" id="PR00689">
    <property type="entry name" value="ACOABINDINGP"/>
</dbReference>
<dbReference type="SUPFAM" id="SSF47027">
    <property type="entry name" value="Acyl-CoA binding protein"/>
    <property type="match status" value="1"/>
</dbReference>
<feature type="region of interest" description="Disordered" evidence="2">
    <location>
        <begin position="120"/>
        <end position="233"/>
    </location>
</feature>
<dbReference type="PROSITE" id="PS51228">
    <property type="entry name" value="ACB_2"/>
    <property type="match status" value="1"/>
</dbReference>
<dbReference type="InParanoid" id="A0A1X7UFU2"/>
<protein>
    <recommendedName>
        <fullName evidence="3">ACB domain-containing protein</fullName>
    </recommendedName>
</protein>
<dbReference type="eggNOG" id="KOG0817">
    <property type="taxonomic scope" value="Eukaryota"/>
</dbReference>
<dbReference type="PANTHER" id="PTHR23310:SF77">
    <property type="entry name" value="LD25952P"/>
    <property type="match status" value="1"/>
</dbReference>
<sequence length="278" mass="31249">MAATGKGPKERPLIERFETAVTVIRSLPKDGPFQPSDMVKLKFYGLYKVVKEGPNNTSKPAIWDPTGRAKWEAWKMCSSLDKEKAMTMYIQELEQIIETMPQTKQVEDFMKAIGPFYEFADDEGEVKEEESGGGDEGETMPSSAKKVTFNDQPSSNEDSDGDLEFEDSYDKLPSNITPPKPSQSLSERRPTPYVHSQATSLTDQKPDALSTNLFQSPNTSDLVNPQPTSSSADSQTLHSLLSQLIHNTQVLTQQFRCLLDQACPYRVIIMIFDFIFRM</sequence>
<organism evidence="4">
    <name type="scientific">Amphimedon queenslandica</name>
    <name type="common">Sponge</name>
    <dbReference type="NCBI Taxonomy" id="400682"/>
    <lineage>
        <taxon>Eukaryota</taxon>
        <taxon>Metazoa</taxon>
        <taxon>Porifera</taxon>
        <taxon>Demospongiae</taxon>
        <taxon>Heteroscleromorpha</taxon>
        <taxon>Haplosclerida</taxon>
        <taxon>Niphatidae</taxon>
        <taxon>Amphimedon</taxon>
    </lineage>
</organism>
<feature type="compositionally biased region" description="Acidic residues" evidence="2">
    <location>
        <begin position="120"/>
        <end position="138"/>
    </location>
</feature>
<dbReference type="STRING" id="400682.A0A1X7UFU2"/>
<dbReference type="EnsemblMetazoa" id="Aqu2.1.26328_001">
    <property type="protein sequence ID" value="Aqu2.1.26328_001"/>
    <property type="gene ID" value="Aqu2.1.26328"/>
</dbReference>
<dbReference type="InterPro" id="IPR014352">
    <property type="entry name" value="FERM/acyl-CoA-bd_prot_sf"/>
</dbReference>
<accession>A0A1X7UFU2</accession>
<dbReference type="GO" id="GO:0000062">
    <property type="term" value="F:fatty-acyl-CoA binding"/>
    <property type="evidence" value="ECO:0007669"/>
    <property type="project" value="InterPro"/>
</dbReference>
<evidence type="ECO:0000256" key="2">
    <source>
        <dbReference type="SAM" id="MobiDB-lite"/>
    </source>
</evidence>
<feature type="compositionally biased region" description="Acidic residues" evidence="2">
    <location>
        <begin position="157"/>
        <end position="167"/>
    </location>
</feature>
<feature type="compositionally biased region" description="Polar residues" evidence="2">
    <location>
        <begin position="194"/>
        <end position="233"/>
    </location>
</feature>
<dbReference type="GO" id="GO:0005737">
    <property type="term" value="C:cytoplasm"/>
    <property type="evidence" value="ECO:0007669"/>
    <property type="project" value="TreeGrafter"/>
</dbReference>
<feature type="domain" description="ACB" evidence="3">
    <location>
        <begin position="13"/>
        <end position="102"/>
    </location>
</feature>